<dbReference type="InterPro" id="IPR007047">
    <property type="entry name" value="Flp_Fap"/>
</dbReference>
<evidence type="ECO:0000313" key="2">
    <source>
        <dbReference type="EMBL" id="MFD1913043.1"/>
    </source>
</evidence>
<organism evidence="2 3">
    <name type="scientific">Halodurantibacterium flavum</name>
    <dbReference type="NCBI Taxonomy" id="1382802"/>
    <lineage>
        <taxon>Bacteria</taxon>
        <taxon>Pseudomonadati</taxon>
        <taxon>Pseudomonadota</taxon>
        <taxon>Alphaproteobacteria</taxon>
        <taxon>Rhodobacterales</taxon>
        <taxon>Paracoccaceae</taxon>
        <taxon>Halodurantibacterium</taxon>
    </lineage>
</organism>
<reference evidence="3" key="1">
    <citation type="journal article" date="2019" name="Int. J. Syst. Evol. Microbiol.">
        <title>The Global Catalogue of Microorganisms (GCM) 10K type strain sequencing project: providing services to taxonomists for standard genome sequencing and annotation.</title>
        <authorList>
            <consortium name="The Broad Institute Genomics Platform"/>
            <consortium name="The Broad Institute Genome Sequencing Center for Infectious Disease"/>
            <person name="Wu L."/>
            <person name="Ma J."/>
        </authorList>
    </citation>
    <scope>NUCLEOTIDE SEQUENCE [LARGE SCALE GENOMIC DNA]</scope>
    <source>
        <strain evidence="3">CGMCC 4.7242</strain>
    </source>
</reference>
<evidence type="ECO:0000313" key="3">
    <source>
        <dbReference type="Proteomes" id="UP001597353"/>
    </source>
</evidence>
<feature type="transmembrane region" description="Helical" evidence="1">
    <location>
        <begin position="12"/>
        <end position="34"/>
    </location>
</feature>
<keyword evidence="3" id="KW-1185">Reference proteome</keyword>
<keyword evidence="1" id="KW-0812">Transmembrane</keyword>
<accession>A0ABW4S7H9</accession>
<dbReference type="EMBL" id="JBHUGH010000009">
    <property type="protein sequence ID" value="MFD1913043.1"/>
    <property type="molecule type" value="Genomic_DNA"/>
</dbReference>
<proteinExistence type="predicted"/>
<keyword evidence="1" id="KW-1133">Transmembrane helix</keyword>
<dbReference type="Pfam" id="PF04964">
    <property type="entry name" value="Flp_Fap"/>
    <property type="match status" value="1"/>
</dbReference>
<protein>
    <submittedName>
        <fullName evidence="2">Flp family type IVb pilin</fullName>
    </submittedName>
</protein>
<dbReference type="RefSeq" id="WP_390262234.1">
    <property type="nucleotide sequence ID" value="NZ_JBHUGH010000009.1"/>
</dbReference>
<keyword evidence="1" id="KW-0472">Membrane</keyword>
<sequence>MKLLSRFAKDESGATAIEYGLIAALLSVAIIAGLQTINLGEVFTGIGTAISER</sequence>
<dbReference type="Proteomes" id="UP001597353">
    <property type="component" value="Unassembled WGS sequence"/>
</dbReference>
<gene>
    <name evidence="2" type="ORF">ACFSGJ_12550</name>
</gene>
<name>A0ABW4S7H9_9RHOB</name>
<comment type="caution">
    <text evidence="2">The sequence shown here is derived from an EMBL/GenBank/DDBJ whole genome shotgun (WGS) entry which is preliminary data.</text>
</comment>
<evidence type="ECO:0000256" key="1">
    <source>
        <dbReference type="SAM" id="Phobius"/>
    </source>
</evidence>